<dbReference type="PROSITE" id="PS01208">
    <property type="entry name" value="VWFC_1"/>
    <property type="match status" value="2"/>
</dbReference>
<dbReference type="CDD" id="cd19941">
    <property type="entry name" value="TIL"/>
    <property type="match status" value="1"/>
</dbReference>
<gene>
    <name evidence="5" type="ORF">SPARVUS_LOCUS14411507</name>
</gene>
<evidence type="ECO:0000259" key="4">
    <source>
        <dbReference type="PROSITE" id="PS50184"/>
    </source>
</evidence>
<feature type="disulfide bond" evidence="2">
    <location>
        <begin position="584"/>
        <end position="634"/>
    </location>
</feature>
<dbReference type="InterPro" id="IPR036084">
    <property type="entry name" value="Ser_inhib-like_sf"/>
</dbReference>
<feature type="domain" description="VWFC" evidence="4">
    <location>
        <begin position="108"/>
        <end position="181"/>
    </location>
</feature>
<dbReference type="SMART" id="SM00041">
    <property type="entry name" value="CT"/>
    <property type="match status" value="1"/>
</dbReference>
<dbReference type="Pfam" id="PF00093">
    <property type="entry name" value="VWC"/>
    <property type="match status" value="1"/>
</dbReference>
<keyword evidence="6" id="KW-1185">Reference proteome</keyword>
<evidence type="ECO:0008006" key="7">
    <source>
        <dbReference type="Google" id="ProtNLM"/>
    </source>
</evidence>
<name>A0ABN9GSJ1_9NEOB</name>
<dbReference type="SMART" id="SM00214">
    <property type="entry name" value="VWC"/>
    <property type="match status" value="4"/>
</dbReference>
<feature type="domain" description="VWFC" evidence="4">
    <location>
        <begin position="280"/>
        <end position="346"/>
    </location>
</feature>
<dbReference type="PANTHER" id="PTHR11339">
    <property type="entry name" value="EXTRACELLULAR MATRIX GLYCOPROTEIN RELATED"/>
    <property type="match status" value="1"/>
</dbReference>
<comment type="caution">
    <text evidence="5">The sequence shown here is derived from an EMBL/GenBank/DDBJ whole genome shotgun (WGS) entry which is preliminary data.</text>
</comment>
<evidence type="ECO:0000313" key="6">
    <source>
        <dbReference type="Proteomes" id="UP001162483"/>
    </source>
</evidence>
<proteinExistence type="predicted"/>
<protein>
    <recommendedName>
        <fullName evidence="7">von Willebrand factor</fullName>
    </recommendedName>
</protein>
<reference evidence="5" key="1">
    <citation type="submission" date="2023-05" db="EMBL/GenBank/DDBJ databases">
        <authorList>
            <person name="Stuckert A."/>
        </authorList>
    </citation>
    <scope>NUCLEOTIDE SEQUENCE</scope>
</reference>
<dbReference type="PROSITE" id="PS01185">
    <property type="entry name" value="CTCK_1"/>
    <property type="match status" value="1"/>
</dbReference>
<dbReference type="PROSITE" id="PS01225">
    <property type="entry name" value="CTCK_2"/>
    <property type="match status" value="1"/>
</dbReference>
<dbReference type="SUPFAM" id="SSF57567">
    <property type="entry name" value="Serine protease inhibitors"/>
    <property type="match status" value="1"/>
</dbReference>
<accession>A0ABN9GSJ1</accession>
<feature type="disulfide bond" evidence="2">
    <location>
        <begin position="599"/>
        <end position="648"/>
    </location>
</feature>
<sequence>MPLQDPTQHLLLPVPGKQLPRQDFCEIIAGYSHLCRIHGVCTDWRTTDLCPMNCPSTMVYNPCRSGCERDCTNIHNATDCYDHPTEGCFCPDGKVTLYGKCVSESACTQCVDIYGTEYQHLERWIPSSQPCTICICLDNRMINCSPKPCPTVEPITCGPCEIPKLKKTSDHCCPEYECVCDNSTCNLPPIPHCEDGMVPVLTNAGECMPIYKCECKMEACPVPMTCPSNKKLTTTSTKCCNEYKCSCMCSNSTNTCPPGYISSILTDECGCSSVTCTADQVCVHKNIVYRIGSLWEDGCQTCKCTDLMDSITGLRIVECVKKQCNTKCALGFRYVTQENECCGRCKRAVCEQEMPHLEGNKGDFDEPEGKSRFYSVGARWASPFDPCIFNECTQVNGEVFTLQKNVSCSDIETKNCPTGFELKCVHGAECCPTCHCDRIPGCLLNGTIIGPEKTLMIDECSSCECSVSRGPNPSYKLSCQRTTCDPCPQNTVLQKVKGTCCGKCILMSCTIMMKNGNPVNIEPSKSIQDGCNTYNCKANEQGELTLETVVTTCPPFDHQKCLADGGKIVQLGDSCCETCQEPECKQIAGVLNYIRVDDCVTERQLNVHYCEGKCTSKSIYAIETHRMEDQCICCSATQTEPIKVPLRCANGTTVEHEILQATNCECQSRKCTTHSSVP</sequence>
<feature type="domain" description="VWFC" evidence="4">
    <location>
        <begin position="440"/>
        <end position="505"/>
    </location>
</feature>
<dbReference type="InterPro" id="IPR006207">
    <property type="entry name" value="Cys_knot_C"/>
</dbReference>
<dbReference type="Proteomes" id="UP001162483">
    <property type="component" value="Unassembled WGS sequence"/>
</dbReference>
<dbReference type="InterPro" id="IPR050780">
    <property type="entry name" value="Mucin_vWF_Thrombospondin_sf"/>
</dbReference>
<dbReference type="Pfam" id="PF01826">
    <property type="entry name" value="TIL"/>
    <property type="match status" value="1"/>
</dbReference>
<dbReference type="InterPro" id="IPR001007">
    <property type="entry name" value="VWF_dom"/>
</dbReference>
<feature type="disulfide bond" evidence="2">
    <location>
        <begin position="614"/>
        <end position="666"/>
    </location>
</feature>
<evidence type="ECO:0000256" key="1">
    <source>
        <dbReference type="ARBA" id="ARBA00023157"/>
    </source>
</evidence>
<feature type="domain" description="CTCK" evidence="3">
    <location>
        <begin position="584"/>
        <end position="672"/>
    </location>
</feature>
<dbReference type="PROSITE" id="PS50184">
    <property type="entry name" value="VWFC_2"/>
    <property type="match status" value="3"/>
</dbReference>
<dbReference type="Gene3D" id="2.10.25.10">
    <property type="entry name" value="Laminin"/>
    <property type="match status" value="1"/>
</dbReference>
<feature type="disulfide bond" evidence="2">
    <location>
        <begin position="610"/>
        <end position="664"/>
    </location>
</feature>
<organism evidence="5 6">
    <name type="scientific">Staurois parvus</name>
    <dbReference type="NCBI Taxonomy" id="386267"/>
    <lineage>
        <taxon>Eukaryota</taxon>
        <taxon>Metazoa</taxon>
        <taxon>Chordata</taxon>
        <taxon>Craniata</taxon>
        <taxon>Vertebrata</taxon>
        <taxon>Euteleostomi</taxon>
        <taxon>Amphibia</taxon>
        <taxon>Batrachia</taxon>
        <taxon>Anura</taxon>
        <taxon>Neobatrachia</taxon>
        <taxon>Ranoidea</taxon>
        <taxon>Ranidae</taxon>
        <taxon>Staurois</taxon>
    </lineage>
</organism>
<evidence type="ECO:0000259" key="3">
    <source>
        <dbReference type="PROSITE" id="PS01225"/>
    </source>
</evidence>
<keyword evidence="1 2" id="KW-1015">Disulfide bond</keyword>
<evidence type="ECO:0000256" key="2">
    <source>
        <dbReference type="PROSITE-ProRule" id="PRU00039"/>
    </source>
</evidence>
<evidence type="ECO:0000313" key="5">
    <source>
        <dbReference type="EMBL" id="CAI9610428.1"/>
    </source>
</evidence>
<dbReference type="InterPro" id="IPR002919">
    <property type="entry name" value="TIL_dom"/>
</dbReference>
<dbReference type="EMBL" id="CATNWA010018946">
    <property type="protein sequence ID" value="CAI9610428.1"/>
    <property type="molecule type" value="Genomic_DNA"/>
</dbReference>